<feature type="transmembrane region" description="Helical" evidence="5">
    <location>
        <begin position="474"/>
        <end position="494"/>
    </location>
</feature>
<keyword evidence="1" id="KW-0145">Chemotaxis</keyword>
<accession>A0ABY8QGD8</accession>
<dbReference type="PANTHER" id="PTHR43531">
    <property type="entry name" value="PROTEIN ICFG"/>
    <property type="match status" value="1"/>
</dbReference>
<keyword evidence="9" id="KW-1185">Reference proteome</keyword>
<keyword evidence="3" id="KW-0807">Transducer</keyword>
<reference evidence="8 9" key="1">
    <citation type="submission" date="2023-05" db="EMBL/GenBank/DDBJ databases">
        <title>YMD87, complete Genome.</title>
        <authorList>
            <person name="Zhang J."/>
            <person name="Xu X."/>
        </authorList>
    </citation>
    <scope>NUCLEOTIDE SEQUENCE [LARGE SCALE GENOMIC DNA]</scope>
    <source>
        <strain evidence="8 9">YMD87</strain>
    </source>
</reference>
<evidence type="ECO:0000313" key="8">
    <source>
        <dbReference type="EMBL" id="WGW03595.1"/>
    </source>
</evidence>
<feature type="domain" description="HAMP" evidence="7">
    <location>
        <begin position="492"/>
        <end position="545"/>
    </location>
</feature>
<feature type="transmembrane region" description="Helical" evidence="5">
    <location>
        <begin position="21"/>
        <end position="45"/>
    </location>
</feature>
<dbReference type="SUPFAM" id="SSF58104">
    <property type="entry name" value="Methyl-accepting chemotaxis protein (MCP) signaling domain"/>
    <property type="match status" value="1"/>
</dbReference>
<keyword evidence="5" id="KW-1133">Transmembrane helix</keyword>
<feature type="domain" description="HAMP" evidence="7">
    <location>
        <begin position="559"/>
        <end position="611"/>
    </location>
</feature>
<feature type="region of interest" description="Disordered" evidence="4">
    <location>
        <begin position="881"/>
        <end position="906"/>
    </location>
</feature>
<evidence type="ECO:0000259" key="6">
    <source>
        <dbReference type="PROSITE" id="PS50111"/>
    </source>
</evidence>
<dbReference type="SMART" id="SM00283">
    <property type="entry name" value="MA"/>
    <property type="match status" value="1"/>
</dbReference>
<dbReference type="InterPro" id="IPR051310">
    <property type="entry name" value="MCP_chemotaxis"/>
</dbReference>
<name>A0ABY8QGD8_9RHOB</name>
<dbReference type="PROSITE" id="PS50111">
    <property type="entry name" value="CHEMOTAXIS_TRANSDUC_2"/>
    <property type="match status" value="1"/>
</dbReference>
<dbReference type="CDD" id="cd11386">
    <property type="entry name" value="MCP_signal"/>
    <property type="match status" value="1"/>
</dbReference>
<dbReference type="InterPro" id="IPR003660">
    <property type="entry name" value="HAMP_dom"/>
</dbReference>
<dbReference type="Pfam" id="PF00672">
    <property type="entry name" value="HAMP"/>
    <property type="match status" value="1"/>
</dbReference>
<dbReference type="Proteomes" id="UP001241605">
    <property type="component" value="Chromosome"/>
</dbReference>
<dbReference type="PANTHER" id="PTHR43531:SF11">
    <property type="entry name" value="METHYL-ACCEPTING CHEMOTAXIS PROTEIN 3"/>
    <property type="match status" value="1"/>
</dbReference>
<dbReference type="EMBL" id="CP124616">
    <property type="protein sequence ID" value="WGW03595.1"/>
    <property type="molecule type" value="Genomic_DNA"/>
</dbReference>
<evidence type="ECO:0000256" key="1">
    <source>
        <dbReference type="ARBA" id="ARBA00022500"/>
    </source>
</evidence>
<evidence type="ECO:0000259" key="7">
    <source>
        <dbReference type="PROSITE" id="PS50885"/>
    </source>
</evidence>
<evidence type="ECO:0000256" key="4">
    <source>
        <dbReference type="SAM" id="MobiDB-lite"/>
    </source>
</evidence>
<dbReference type="Gene3D" id="6.10.340.10">
    <property type="match status" value="1"/>
</dbReference>
<organism evidence="8 9">
    <name type="scientific">Tropicibacter oceani</name>
    <dbReference type="NCBI Taxonomy" id="3058420"/>
    <lineage>
        <taxon>Bacteria</taxon>
        <taxon>Pseudomonadati</taxon>
        <taxon>Pseudomonadota</taxon>
        <taxon>Alphaproteobacteria</taxon>
        <taxon>Rhodobacterales</taxon>
        <taxon>Roseobacteraceae</taxon>
        <taxon>Tropicibacter</taxon>
    </lineage>
</organism>
<dbReference type="InterPro" id="IPR004089">
    <property type="entry name" value="MCPsignal_dom"/>
</dbReference>
<sequence>MTAEKQTKPKRWRHPLSSIGAKITLVLIAMGAVSAICGVLVTVVFQSVAQDMDDLTQDKLPKLDLSIELINAANNTKTAMTSALLAGDLDALAQSRDEVAKSTAQLNSLIGQLPAQNQEAFRLDADNVATTLDALLSARNAVFKNDAWIETQINQLQSLSSSLQSTLTEIADNAYFNLVIGGEETIATIDATLASLVEEQFGALQGLLEARAEVNLLSGLALAIGTTRDSGTLAILTDLSKASSVRLEGIIDTLASGEVVIIDVAPLRSAAEAFEAASAAGLAQSEGTRKAVLQARQIADTVLSTAVDDMVFTLTIAADEASTENGVAIQSLLDNEGGFLNKLLEINGWISSFQVAALDVVSAPGIAEATTAAVPLSKAAEALGAYLDFNDGVLAENLGQLVALADAGQGLPAFKITSLRANASAAAESAATATAVLQIADLARDLGRSSQTRMEAMAGKVSTEVTQAQQQIRWLLVASGVVFVLALLLTRFLILKPLRAISITTERLARGELRPVTGFDRASDEIFRIAQALSVFRDGLVEKQEISKTVEAERTARMQEQEKAVKAIGDGLARLSRGDLTARIDEDMSDGYRILRDDFNATLETLTKTMSELVLATDSIANGSDEIGRATGDLSQRTENQAATLEETAAALDELTSSVRAAAEGARTVEATVQQARDQAENSEVVVRDAVAAMTEIEGSSGEISKIVSVIDDIAFQTNLLALNAGVEAARAGDAGKGFAVVAAEVRALAQRSSESAMEIKSRIDNSSHQVERGVDLVGKAGGALHAILDRIGQISQLVSDIAQVAVEQSSGLDQINVGMSQLDRVTQQNAAMVQETTSASGVLQGNATRLSELVGQFKTGDAARVAPRPRAKEQAVVKLDSWTPEPPAAKPLKVSGGPAEHWSDF</sequence>
<dbReference type="PROSITE" id="PS50885">
    <property type="entry name" value="HAMP"/>
    <property type="match status" value="2"/>
</dbReference>
<evidence type="ECO:0000256" key="5">
    <source>
        <dbReference type="SAM" id="Phobius"/>
    </source>
</evidence>
<evidence type="ECO:0000313" key="9">
    <source>
        <dbReference type="Proteomes" id="UP001241605"/>
    </source>
</evidence>
<feature type="domain" description="Methyl-accepting transducer" evidence="6">
    <location>
        <begin position="616"/>
        <end position="845"/>
    </location>
</feature>
<evidence type="ECO:0000256" key="3">
    <source>
        <dbReference type="PROSITE-ProRule" id="PRU00284"/>
    </source>
</evidence>
<dbReference type="Gene3D" id="1.10.287.950">
    <property type="entry name" value="Methyl-accepting chemotaxis protein"/>
    <property type="match status" value="1"/>
</dbReference>
<proteinExistence type="inferred from homology"/>
<protein>
    <submittedName>
        <fullName evidence="8">Methyl-accepting chemotaxis protein</fullName>
    </submittedName>
</protein>
<comment type="similarity">
    <text evidence="2">Belongs to the methyl-accepting chemotaxis (MCP) protein family.</text>
</comment>
<keyword evidence="5" id="KW-0812">Transmembrane</keyword>
<keyword evidence="5" id="KW-0472">Membrane</keyword>
<gene>
    <name evidence="8" type="ORF">QF118_16980</name>
</gene>
<dbReference type="Pfam" id="PF00015">
    <property type="entry name" value="MCPsignal"/>
    <property type="match status" value="1"/>
</dbReference>
<dbReference type="RefSeq" id="WP_282300225.1">
    <property type="nucleotide sequence ID" value="NZ_CP124616.1"/>
</dbReference>
<evidence type="ECO:0000256" key="2">
    <source>
        <dbReference type="ARBA" id="ARBA00029447"/>
    </source>
</evidence>
<dbReference type="SMART" id="SM00304">
    <property type="entry name" value="HAMP"/>
    <property type="match status" value="2"/>
</dbReference>